<dbReference type="Pfam" id="PF00440">
    <property type="entry name" value="TetR_N"/>
    <property type="match status" value="1"/>
</dbReference>
<reference evidence="4 5" key="1">
    <citation type="journal article" date="2013" name="Genome Announc.">
        <title>Draft genome sequence of an Actinobacterium, Brachybacterium muris strain UCD-AY4.</title>
        <authorList>
            <person name="Lo J.R."/>
            <person name="Lang J.M."/>
            <person name="Darling A.E."/>
            <person name="Eisen J.A."/>
            <person name="Coil D.A."/>
        </authorList>
    </citation>
    <scope>NUCLEOTIDE SEQUENCE [LARGE SCALE GENOMIC DNA]</scope>
    <source>
        <strain evidence="4 5">UCD-AY4</strain>
    </source>
</reference>
<feature type="DNA-binding region" description="H-T-H motif" evidence="2">
    <location>
        <begin position="29"/>
        <end position="48"/>
    </location>
</feature>
<dbReference type="HOGENOM" id="CLU_088572_1_0_11"/>
<organism evidence="4 5">
    <name type="scientific">Brachybacterium muris UCD-AY4</name>
    <dbReference type="NCBI Taxonomy" id="1249481"/>
    <lineage>
        <taxon>Bacteria</taxon>
        <taxon>Bacillati</taxon>
        <taxon>Actinomycetota</taxon>
        <taxon>Actinomycetes</taxon>
        <taxon>Micrococcales</taxon>
        <taxon>Dermabacteraceae</taxon>
        <taxon>Brachybacterium</taxon>
    </lineage>
</organism>
<dbReference type="AlphaFoldDB" id="A0A022KYV0"/>
<dbReference type="EMBL" id="AORC01000004">
    <property type="protein sequence ID" value="EYT50409.1"/>
    <property type="molecule type" value="Genomic_DNA"/>
</dbReference>
<keyword evidence="5" id="KW-1185">Reference proteome</keyword>
<evidence type="ECO:0000259" key="3">
    <source>
        <dbReference type="PROSITE" id="PS50977"/>
    </source>
</evidence>
<dbReference type="Pfam" id="PF17933">
    <property type="entry name" value="TetR_C_25"/>
    <property type="match status" value="1"/>
</dbReference>
<name>A0A022KYV0_9MICO</name>
<evidence type="ECO:0000313" key="5">
    <source>
        <dbReference type="Proteomes" id="UP000019754"/>
    </source>
</evidence>
<feature type="domain" description="HTH tetR-type" evidence="3">
    <location>
        <begin position="7"/>
        <end position="66"/>
    </location>
</feature>
<dbReference type="PANTHER" id="PTHR30055:SF146">
    <property type="entry name" value="HTH-TYPE TRANSCRIPTIONAL DUAL REGULATOR CECR"/>
    <property type="match status" value="1"/>
</dbReference>
<dbReference type="InterPro" id="IPR001647">
    <property type="entry name" value="HTH_TetR"/>
</dbReference>
<dbReference type="SUPFAM" id="SSF48498">
    <property type="entry name" value="Tetracyclin repressor-like, C-terminal domain"/>
    <property type="match status" value="1"/>
</dbReference>
<dbReference type="RefSeq" id="WP_031306910.1">
    <property type="nucleotide sequence ID" value="NZ_AORC01000004.1"/>
</dbReference>
<dbReference type="InterPro" id="IPR050109">
    <property type="entry name" value="HTH-type_TetR-like_transc_reg"/>
</dbReference>
<dbReference type="PROSITE" id="PS50977">
    <property type="entry name" value="HTH_TETR_2"/>
    <property type="match status" value="1"/>
</dbReference>
<sequence>MSSTPELTARARILHAAVRRFATDGLHAGLRTVAADAGVTAGLIIHHFGSRDGLLSACDKEVLALTRSSKTAVMTGGAGEMLTQMAQAEQYAPAVGYVLRRLQAGGPMAAQLVEDFVADSVSYLADGEKAGVIRPSRDPEARARLLTEMALGALLLQMPAQKEHLDVEELPRWMGEYSARIIAPYLELFTEPLLTDSSMLEAYRAQGPDPQETS</sequence>
<dbReference type="PRINTS" id="PR00455">
    <property type="entry name" value="HTHTETR"/>
</dbReference>
<comment type="caution">
    <text evidence="4">The sequence shown here is derived from an EMBL/GenBank/DDBJ whole genome shotgun (WGS) entry which is preliminary data.</text>
</comment>
<accession>A0A022KYV0</accession>
<dbReference type="InterPro" id="IPR036271">
    <property type="entry name" value="Tet_transcr_reg_TetR-rel_C_sf"/>
</dbReference>
<dbReference type="InterPro" id="IPR041484">
    <property type="entry name" value="TetR_C_25"/>
</dbReference>
<protein>
    <submittedName>
        <fullName evidence="4">TetR family transcriptional regulator</fullName>
    </submittedName>
</protein>
<keyword evidence="1 2" id="KW-0238">DNA-binding</keyword>
<evidence type="ECO:0000313" key="4">
    <source>
        <dbReference type="EMBL" id="EYT50409.1"/>
    </source>
</evidence>
<dbReference type="OrthoDB" id="3403733at2"/>
<dbReference type="GO" id="GO:0003700">
    <property type="term" value="F:DNA-binding transcription factor activity"/>
    <property type="evidence" value="ECO:0007669"/>
    <property type="project" value="TreeGrafter"/>
</dbReference>
<dbReference type="InterPro" id="IPR009057">
    <property type="entry name" value="Homeodomain-like_sf"/>
</dbReference>
<evidence type="ECO:0000256" key="1">
    <source>
        <dbReference type="ARBA" id="ARBA00023125"/>
    </source>
</evidence>
<dbReference type="SUPFAM" id="SSF46689">
    <property type="entry name" value="Homeodomain-like"/>
    <property type="match status" value="1"/>
</dbReference>
<dbReference type="GO" id="GO:0000976">
    <property type="term" value="F:transcription cis-regulatory region binding"/>
    <property type="evidence" value="ECO:0007669"/>
    <property type="project" value="TreeGrafter"/>
</dbReference>
<dbReference type="Proteomes" id="UP000019754">
    <property type="component" value="Unassembled WGS sequence"/>
</dbReference>
<proteinExistence type="predicted"/>
<dbReference type="Gene3D" id="1.10.357.10">
    <property type="entry name" value="Tetracycline Repressor, domain 2"/>
    <property type="match status" value="1"/>
</dbReference>
<gene>
    <name evidence="4" type="ORF">D641_0103860</name>
</gene>
<evidence type="ECO:0000256" key="2">
    <source>
        <dbReference type="PROSITE-ProRule" id="PRU00335"/>
    </source>
</evidence>
<dbReference type="STRING" id="1249481.D641_0103860"/>
<dbReference type="PANTHER" id="PTHR30055">
    <property type="entry name" value="HTH-TYPE TRANSCRIPTIONAL REGULATOR RUTR"/>
    <property type="match status" value="1"/>
</dbReference>